<feature type="domain" description="C2H2-type" evidence="9">
    <location>
        <begin position="180"/>
        <end position="207"/>
    </location>
</feature>
<keyword evidence="11" id="KW-1185">Reference proteome</keyword>
<protein>
    <submittedName>
        <fullName evidence="10">Zinc finger and BTB domain-containing protein 7B</fullName>
    </submittedName>
</protein>
<keyword evidence="6" id="KW-0539">Nucleus</keyword>
<dbReference type="FunFam" id="3.30.160.60:FF:000100">
    <property type="entry name" value="Zinc finger 45-like"/>
    <property type="match status" value="1"/>
</dbReference>
<comment type="caution">
    <text evidence="10">The sequence shown here is derived from an EMBL/GenBank/DDBJ whole genome shotgun (WGS) entry which is preliminary data.</text>
</comment>
<evidence type="ECO:0000256" key="1">
    <source>
        <dbReference type="ARBA" id="ARBA00004123"/>
    </source>
</evidence>
<dbReference type="PROSITE" id="PS50157">
    <property type="entry name" value="ZINC_FINGER_C2H2_2"/>
    <property type="match status" value="2"/>
</dbReference>
<dbReference type="PANTHER" id="PTHR16515:SF49">
    <property type="entry name" value="GASTRULA ZINC FINGER PROTEIN XLCGF49.1-LIKE-RELATED"/>
    <property type="match status" value="1"/>
</dbReference>
<dbReference type="GO" id="GO:0010468">
    <property type="term" value="P:regulation of gene expression"/>
    <property type="evidence" value="ECO:0007669"/>
    <property type="project" value="TreeGrafter"/>
</dbReference>
<keyword evidence="5" id="KW-0862">Zinc</keyword>
<evidence type="ECO:0000256" key="5">
    <source>
        <dbReference type="ARBA" id="ARBA00022833"/>
    </source>
</evidence>
<name>A0A8J4YAW5_CHIOP</name>
<dbReference type="Pfam" id="PF00096">
    <property type="entry name" value="zf-C2H2"/>
    <property type="match status" value="1"/>
</dbReference>
<gene>
    <name evidence="10" type="primary">ZBTB7B</name>
    <name evidence="10" type="ORF">GWK47_041769</name>
</gene>
<dbReference type="SMART" id="SM00355">
    <property type="entry name" value="ZnF_C2H2"/>
    <property type="match status" value="2"/>
</dbReference>
<sequence length="262" mass="28228">MSFRTSPPVARARDSGGENGLCWWGDGQIPVSTRGTQRNATRAMASSSIEVLGVASGEVKVMLMDDSVGDDGEMDEELQTIITAQADDNGGMIASVEQAQMDPGDEDFGMDGDFTTLDSMEPPPGTIIFSPQDLLRPSKPTSRGRGRGTGLLRGFGASIKQEQSMAPPTYGPSGDLEVPVACEVCGKVMMTGKTLVQHMAIHSDLKPFQCPHCPKSFARKVHLQGHLVVHGIEKQFECPVCHQRFSRQDCVKRQGLVDHVTG</sequence>
<dbReference type="AlphaFoldDB" id="A0A8J4YAW5"/>
<dbReference type="InterPro" id="IPR050331">
    <property type="entry name" value="Zinc_finger"/>
</dbReference>
<proteinExistence type="predicted"/>
<evidence type="ECO:0000256" key="6">
    <source>
        <dbReference type="ARBA" id="ARBA00023242"/>
    </source>
</evidence>
<feature type="domain" description="C2H2-type" evidence="9">
    <location>
        <begin position="208"/>
        <end position="235"/>
    </location>
</feature>
<dbReference type="EMBL" id="JACEEZ010007605">
    <property type="protein sequence ID" value="KAG0723882.1"/>
    <property type="molecule type" value="Genomic_DNA"/>
</dbReference>
<evidence type="ECO:0000256" key="2">
    <source>
        <dbReference type="ARBA" id="ARBA00022723"/>
    </source>
</evidence>
<dbReference type="PROSITE" id="PS00028">
    <property type="entry name" value="ZINC_FINGER_C2H2_1"/>
    <property type="match status" value="2"/>
</dbReference>
<dbReference type="OrthoDB" id="8922241at2759"/>
<feature type="region of interest" description="Disordered" evidence="8">
    <location>
        <begin position="119"/>
        <end position="151"/>
    </location>
</feature>
<dbReference type="PANTHER" id="PTHR16515">
    <property type="entry name" value="PR DOMAIN ZINC FINGER PROTEIN"/>
    <property type="match status" value="1"/>
</dbReference>
<feature type="region of interest" description="Disordered" evidence="8">
    <location>
        <begin position="1"/>
        <end position="20"/>
    </location>
</feature>
<evidence type="ECO:0000256" key="3">
    <source>
        <dbReference type="ARBA" id="ARBA00022737"/>
    </source>
</evidence>
<evidence type="ECO:0000313" key="11">
    <source>
        <dbReference type="Proteomes" id="UP000770661"/>
    </source>
</evidence>
<evidence type="ECO:0000256" key="7">
    <source>
        <dbReference type="PROSITE-ProRule" id="PRU00042"/>
    </source>
</evidence>
<keyword evidence="3" id="KW-0677">Repeat</keyword>
<keyword evidence="4 7" id="KW-0863">Zinc-finger</keyword>
<dbReference type="GO" id="GO:0005634">
    <property type="term" value="C:nucleus"/>
    <property type="evidence" value="ECO:0007669"/>
    <property type="project" value="UniProtKB-SubCell"/>
</dbReference>
<organism evidence="10 11">
    <name type="scientific">Chionoecetes opilio</name>
    <name type="common">Atlantic snow crab</name>
    <name type="synonym">Cancer opilio</name>
    <dbReference type="NCBI Taxonomy" id="41210"/>
    <lineage>
        <taxon>Eukaryota</taxon>
        <taxon>Metazoa</taxon>
        <taxon>Ecdysozoa</taxon>
        <taxon>Arthropoda</taxon>
        <taxon>Crustacea</taxon>
        <taxon>Multicrustacea</taxon>
        <taxon>Malacostraca</taxon>
        <taxon>Eumalacostraca</taxon>
        <taxon>Eucarida</taxon>
        <taxon>Decapoda</taxon>
        <taxon>Pleocyemata</taxon>
        <taxon>Brachyura</taxon>
        <taxon>Eubrachyura</taxon>
        <taxon>Majoidea</taxon>
        <taxon>Majidae</taxon>
        <taxon>Chionoecetes</taxon>
    </lineage>
</organism>
<evidence type="ECO:0000256" key="8">
    <source>
        <dbReference type="SAM" id="MobiDB-lite"/>
    </source>
</evidence>
<dbReference type="Gene3D" id="3.30.160.60">
    <property type="entry name" value="Classic Zinc Finger"/>
    <property type="match status" value="2"/>
</dbReference>
<evidence type="ECO:0000259" key="9">
    <source>
        <dbReference type="PROSITE" id="PS50157"/>
    </source>
</evidence>
<dbReference type="InterPro" id="IPR013087">
    <property type="entry name" value="Znf_C2H2_type"/>
</dbReference>
<dbReference type="InterPro" id="IPR036236">
    <property type="entry name" value="Znf_C2H2_sf"/>
</dbReference>
<dbReference type="SUPFAM" id="SSF57667">
    <property type="entry name" value="beta-beta-alpha zinc fingers"/>
    <property type="match status" value="1"/>
</dbReference>
<reference evidence="10" key="1">
    <citation type="submission" date="2020-07" db="EMBL/GenBank/DDBJ databases">
        <title>The High-quality genome of the commercially important snow crab, Chionoecetes opilio.</title>
        <authorList>
            <person name="Jeong J.-H."/>
            <person name="Ryu S."/>
        </authorList>
    </citation>
    <scope>NUCLEOTIDE SEQUENCE</scope>
    <source>
        <strain evidence="10">MADBK_172401_WGS</strain>
        <tissue evidence="10">Digestive gland</tissue>
    </source>
</reference>
<comment type="subcellular location">
    <subcellularLocation>
        <location evidence="1">Nucleus</location>
    </subcellularLocation>
</comment>
<accession>A0A8J4YAW5</accession>
<evidence type="ECO:0000256" key="4">
    <source>
        <dbReference type="ARBA" id="ARBA00022771"/>
    </source>
</evidence>
<evidence type="ECO:0000313" key="10">
    <source>
        <dbReference type="EMBL" id="KAG0723882.1"/>
    </source>
</evidence>
<dbReference type="Proteomes" id="UP000770661">
    <property type="component" value="Unassembled WGS sequence"/>
</dbReference>
<keyword evidence="2" id="KW-0479">Metal-binding</keyword>
<dbReference type="GO" id="GO:0008270">
    <property type="term" value="F:zinc ion binding"/>
    <property type="evidence" value="ECO:0007669"/>
    <property type="project" value="UniProtKB-KW"/>
</dbReference>